<evidence type="ECO:0000259" key="9">
    <source>
        <dbReference type="PROSITE" id="PS51710"/>
    </source>
</evidence>
<dbReference type="InterPro" id="IPR006073">
    <property type="entry name" value="GTP-bd"/>
</dbReference>
<evidence type="ECO:0000256" key="4">
    <source>
        <dbReference type="ARBA" id="ARBA00022741"/>
    </source>
</evidence>
<evidence type="ECO:0000256" key="6">
    <source>
        <dbReference type="ARBA" id="ARBA00022842"/>
    </source>
</evidence>
<evidence type="ECO:0000256" key="5">
    <source>
        <dbReference type="ARBA" id="ARBA00022801"/>
    </source>
</evidence>
<keyword evidence="3 8" id="KW-0479">Metal-binding</keyword>
<dbReference type="EC" id="3.6.5.-" evidence="8"/>
<dbReference type="PANTHER" id="PTHR11702">
    <property type="entry name" value="DEVELOPMENTALLY REGULATED GTP-BINDING PROTEIN-RELATED"/>
    <property type="match status" value="1"/>
</dbReference>
<dbReference type="SUPFAM" id="SSF52540">
    <property type="entry name" value="P-loop containing nucleoside triphosphate hydrolases"/>
    <property type="match status" value="1"/>
</dbReference>
<comment type="caution">
    <text evidence="11">The sequence shown here is derived from an EMBL/GenBank/DDBJ whole genome shotgun (WGS) entry which is preliminary data.</text>
</comment>
<keyword evidence="5 8" id="KW-0378">Hydrolase</keyword>
<keyword evidence="12" id="KW-1185">Reference proteome</keyword>
<dbReference type="SUPFAM" id="SSF82051">
    <property type="entry name" value="Obg GTP-binding protein N-terminal domain"/>
    <property type="match status" value="1"/>
</dbReference>
<dbReference type="GO" id="GO:0042254">
    <property type="term" value="P:ribosome biogenesis"/>
    <property type="evidence" value="ECO:0007669"/>
    <property type="project" value="UniProtKB-UniRule"/>
</dbReference>
<dbReference type="InterPro" id="IPR031167">
    <property type="entry name" value="G_OBG"/>
</dbReference>
<dbReference type="Gene3D" id="2.70.210.12">
    <property type="entry name" value="GTP1/OBG domain"/>
    <property type="match status" value="1"/>
</dbReference>
<comment type="subcellular location">
    <subcellularLocation>
        <location evidence="8">Cytoplasm</location>
    </subcellularLocation>
</comment>
<protein>
    <recommendedName>
        <fullName evidence="8">GTPase Obg</fullName>
        <ecNumber evidence="8">3.6.5.-</ecNumber>
    </recommendedName>
    <alternativeName>
        <fullName evidence="8">GTP-binding protein Obg</fullName>
    </alternativeName>
</protein>
<dbReference type="InterPro" id="IPR036726">
    <property type="entry name" value="GTP1_OBG_dom_sf"/>
</dbReference>
<dbReference type="GO" id="GO:0000287">
    <property type="term" value="F:magnesium ion binding"/>
    <property type="evidence" value="ECO:0007669"/>
    <property type="project" value="InterPro"/>
</dbReference>
<sequence>MSFIDEVILHLKAGDGGDGCVSFRREKFIEFGGPDGGNGGKGGNVIFVADQNLSTLLDLRYRKYIKAKSGKNGSGRNKSGANGKDVALKVPVGTQIIDQENKEVIADLDKHSAEYLIAHGGKGGFGNVNFKSSTNKAPRYFTYGIPGEEKCTLLKLKILSDVGIIGMPNAGKSQFLKRCSNSDSKVDNYPFTTLRPHLGIAKIDYNEIVLADIPGIITNAHLGAGLGHKFLKHIERCRILLHLIDATYDNVISAYEATHNELRYYSEYLAKKEEIVVLNKCDLLTEQEILDKKNSLTYYLNKEVFSLSINDNLQPILSLLYRKLHTEEKVGKYDPFESV</sequence>
<comment type="function">
    <text evidence="8">An essential GTPase which binds GTP, GDP and possibly (p)ppGpp with moderate affinity, with high nucleotide exchange rates and a fairly low GTP hydrolysis rate. Plays a role in control of the cell cycle, stress response, ribosome biogenesis and in those bacteria that undergo differentiation, in morphogenesis control.</text>
</comment>
<organism evidence="11 12">
    <name type="scientific">Wolbachia pipientis</name>
    <dbReference type="NCBI Taxonomy" id="955"/>
    <lineage>
        <taxon>Bacteria</taxon>
        <taxon>Pseudomonadati</taxon>
        <taxon>Pseudomonadota</taxon>
        <taxon>Alphaproteobacteria</taxon>
        <taxon>Rickettsiales</taxon>
        <taxon>Anaplasmataceae</taxon>
        <taxon>Wolbachieae</taxon>
        <taxon>Wolbachia</taxon>
    </lineage>
</organism>
<dbReference type="NCBIfam" id="NF008955">
    <property type="entry name" value="PRK12297.1"/>
    <property type="match status" value="1"/>
</dbReference>
<evidence type="ECO:0000256" key="1">
    <source>
        <dbReference type="ARBA" id="ARBA00007699"/>
    </source>
</evidence>
<dbReference type="RefSeq" id="WP_070065027.1">
    <property type="nucleotide sequence ID" value="NZ_MJMG01000006.1"/>
</dbReference>
<feature type="binding site" evidence="8">
    <location>
        <begin position="212"/>
        <end position="215"/>
    </location>
    <ligand>
        <name>GTP</name>
        <dbReference type="ChEBI" id="CHEBI:37565"/>
    </ligand>
</feature>
<dbReference type="Proteomes" id="UP000175679">
    <property type="component" value="Unassembled WGS sequence"/>
</dbReference>
<reference evidence="11 12" key="1">
    <citation type="submission" date="2016-09" db="EMBL/GenBank/DDBJ databases">
        <title>Genomic evidence for plant-parasitic nematodes as the earliest Wolbachia hosts.</title>
        <authorList>
            <person name="Brown A.M."/>
            <person name="Wasala S.K."/>
            <person name="Howe D.K."/>
            <person name="Peetz A.B."/>
            <person name="Zasada I.A."/>
            <person name="Denver D.R."/>
        </authorList>
    </citation>
    <scope>NUCLEOTIDE SEQUENCE [LARGE SCALE GENOMIC DNA]</scope>
    <source>
        <strain evidence="12">wPpe</strain>
    </source>
</reference>
<name>A0A1E7QJX8_WOLPI</name>
<feature type="domain" description="OBG-type G" evidence="9">
    <location>
        <begin position="160"/>
        <end position="329"/>
    </location>
</feature>
<dbReference type="GO" id="GO:0005737">
    <property type="term" value="C:cytoplasm"/>
    <property type="evidence" value="ECO:0007669"/>
    <property type="project" value="UniProtKB-SubCell"/>
</dbReference>
<feature type="binding site" evidence="8">
    <location>
        <begin position="308"/>
        <end position="310"/>
    </location>
    <ligand>
        <name>GTP</name>
        <dbReference type="ChEBI" id="CHEBI:37565"/>
    </ligand>
</feature>
<feature type="binding site" evidence="8">
    <location>
        <position position="173"/>
    </location>
    <ligand>
        <name>Mg(2+)</name>
        <dbReference type="ChEBI" id="CHEBI:18420"/>
    </ligand>
</feature>
<dbReference type="GO" id="GO:0043022">
    <property type="term" value="F:ribosome binding"/>
    <property type="evidence" value="ECO:0007669"/>
    <property type="project" value="UniProtKB-ARBA"/>
</dbReference>
<dbReference type="Pfam" id="PF01926">
    <property type="entry name" value="MMR_HSR1"/>
    <property type="match status" value="1"/>
</dbReference>
<dbReference type="PANTHER" id="PTHR11702:SF31">
    <property type="entry name" value="MITOCHONDRIAL RIBOSOME-ASSOCIATED GTPASE 2"/>
    <property type="match status" value="1"/>
</dbReference>
<comment type="cofactor">
    <cofactor evidence="8">
        <name>Mg(2+)</name>
        <dbReference type="ChEBI" id="CHEBI:18420"/>
    </cofactor>
</comment>
<dbReference type="InterPro" id="IPR014100">
    <property type="entry name" value="GTP-bd_Obg/CgtA"/>
</dbReference>
<evidence type="ECO:0000313" key="11">
    <source>
        <dbReference type="EMBL" id="OEY86697.1"/>
    </source>
</evidence>
<dbReference type="EMBL" id="MJMG01000006">
    <property type="protein sequence ID" value="OEY86697.1"/>
    <property type="molecule type" value="Genomic_DNA"/>
</dbReference>
<dbReference type="InterPro" id="IPR006169">
    <property type="entry name" value="GTP1_OBG_dom"/>
</dbReference>
<dbReference type="InterPro" id="IPR027417">
    <property type="entry name" value="P-loop_NTPase"/>
</dbReference>
<dbReference type="GO" id="GO:0005525">
    <property type="term" value="F:GTP binding"/>
    <property type="evidence" value="ECO:0007669"/>
    <property type="project" value="UniProtKB-UniRule"/>
</dbReference>
<evidence type="ECO:0000256" key="2">
    <source>
        <dbReference type="ARBA" id="ARBA00022490"/>
    </source>
</evidence>
<comment type="similarity">
    <text evidence="1 8">Belongs to the TRAFAC class OBG-HflX-like GTPase superfamily. OBG GTPase family.</text>
</comment>
<gene>
    <name evidence="8" type="primary">obg</name>
    <name evidence="11" type="ORF">BIY23_02450</name>
</gene>
<dbReference type="FunFam" id="2.70.210.12:FF:000001">
    <property type="entry name" value="GTPase Obg"/>
    <property type="match status" value="1"/>
</dbReference>
<dbReference type="OrthoDB" id="9807318at2"/>
<keyword evidence="2 8" id="KW-0963">Cytoplasm</keyword>
<proteinExistence type="inferred from homology"/>
<dbReference type="Gene3D" id="3.40.50.300">
    <property type="entry name" value="P-loop containing nucleotide triphosphate hydrolases"/>
    <property type="match status" value="1"/>
</dbReference>
<dbReference type="PIRSF" id="PIRSF002401">
    <property type="entry name" value="GTP_bd_Obg/CgtA"/>
    <property type="match status" value="1"/>
</dbReference>
<keyword evidence="6 8" id="KW-0460">Magnesium</keyword>
<dbReference type="PROSITE" id="PS51710">
    <property type="entry name" value="G_OBG"/>
    <property type="match status" value="1"/>
</dbReference>
<dbReference type="HAMAP" id="MF_01454">
    <property type="entry name" value="GTPase_Obg"/>
    <property type="match status" value="1"/>
</dbReference>
<keyword evidence="7 8" id="KW-0342">GTP-binding</keyword>
<feature type="binding site" evidence="8">
    <location>
        <position position="193"/>
    </location>
    <ligand>
        <name>Mg(2+)</name>
        <dbReference type="ChEBI" id="CHEBI:18420"/>
    </ligand>
</feature>
<feature type="binding site" evidence="8">
    <location>
        <begin position="279"/>
        <end position="282"/>
    </location>
    <ligand>
        <name>GTP</name>
        <dbReference type="ChEBI" id="CHEBI:37565"/>
    </ligand>
</feature>
<evidence type="ECO:0000313" key="12">
    <source>
        <dbReference type="Proteomes" id="UP000175679"/>
    </source>
</evidence>
<dbReference type="NCBIfam" id="TIGR02729">
    <property type="entry name" value="Obg_CgtA"/>
    <property type="match status" value="1"/>
</dbReference>
<dbReference type="GO" id="GO:0003924">
    <property type="term" value="F:GTPase activity"/>
    <property type="evidence" value="ECO:0007669"/>
    <property type="project" value="UniProtKB-UniRule"/>
</dbReference>
<dbReference type="PRINTS" id="PR00326">
    <property type="entry name" value="GTP1OBG"/>
</dbReference>
<dbReference type="AlphaFoldDB" id="A0A1E7QJX8"/>
<dbReference type="NCBIfam" id="NF008956">
    <property type="entry name" value="PRK12299.1"/>
    <property type="match status" value="1"/>
</dbReference>
<dbReference type="Pfam" id="PF01018">
    <property type="entry name" value="GTP1_OBG"/>
    <property type="match status" value="1"/>
</dbReference>
<evidence type="ECO:0000259" key="10">
    <source>
        <dbReference type="PROSITE" id="PS51883"/>
    </source>
</evidence>
<keyword evidence="4 8" id="KW-0547">Nucleotide-binding</keyword>
<feature type="binding site" evidence="8">
    <location>
        <begin position="166"/>
        <end position="173"/>
    </location>
    <ligand>
        <name>GTP</name>
        <dbReference type="ChEBI" id="CHEBI:37565"/>
    </ligand>
</feature>
<dbReference type="CDD" id="cd01898">
    <property type="entry name" value="Obg"/>
    <property type="match status" value="1"/>
</dbReference>
<evidence type="ECO:0000256" key="3">
    <source>
        <dbReference type="ARBA" id="ARBA00022723"/>
    </source>
</evidence>
<comment type="subunit">
    <text evidence="8">Monomer.</text>
</comment>
<dbReference type="InterPro" id="IPR045086">
    <property type="entry name" value="OBG_GTPase"/>
</dbReference>
<feature type="binding site" evidence="8">
    <location>
        <begin position="191"/>
        <end position="195"/>
    </location>
    <ligand>
        <name>GTP</name>
        <dbReference type="ChEBI" id="CHEBI:37565"/>
    </ligand>
</feature>
<evidence type="ECO:0000256" key="7">
    <source>
        <dbReference type="ARBA" id="ARBA00023134"/>
    </source>
</evidence>
<evidence type="ECO:0000256" key="8">
    <source>
        <dbReference type="HAMAP-Rule" id="MF_01454"/>
    </source>
</evidence>
<dbReference type="PROSITE" id="PS51883">
    <property type="entry name" value="OBG"/>
    <property type="match status" value="1"/>
</dbReference>
<feature type="domain" description="Obg" evidence="10">
    <location>
        <begin position="1"/>
        <end position="159"/>
    </location>
</feature>
<accession>A0A1E7QJX8</accession>